<protein>
    <submittedName>
        <fullName evidence="3 4">Synergin gamma-like isoform X1</fullName>
    </submittedName>
</protein>
<dbReference type="Gene3D" id="1.10.238.10">
    <property type="entry name" value="EF-hand"/>
    <property type="match status" value="1"/>
</dbReference>
<dbReference type="InterPro" id="IPR039656">
    <property type="entry name" value="SYNRG"/>
</dbReference>
<dbReference type="Pfam" id="PF12763">
    <property type="entry name" value="EH"/>
    <property type="match status" value="1"/>
</dbReference>
<dbReference type="PANTHER" id="PTHR15463">
    <property type="entry name" value="AP1 GAMMA SUBUNIT BINDING PROTEIN 1"/>
    <property type="match status" value="1"/>
</dbReference>
<sequence length="544" mass="62819">MDTFEKNFTSSSKTITNDKRIDADSMIKNIISQQDTFVINKDHQLYSNLPKWMIPKSGFVHPLYEQIWQYVKSDKRDRTCDTNLVSQLLMTSGLPVDILGRLWSMANIGIEGSLSQQELYVILALITLVQNGYSVSNISLLQHIHKPIIPQLNYTLVEKKHYSTTVKPIVEHKPQVNNKLNKVQKISNEQHVYTKCFQESNIKVFPTEDYDPLAVTFIKPKSQMSKIIPPLTANQEPKSLDLALVDDSFETIDDEFSDFQCAQFTNIDSKNNHDFTDFQSAFGTLSFKESSKSIEQDSELLNVPSTNIVSNTLGNQQHLINYNDNIHDKYEVFRTLAAENDDDDKHILHENYDDMKVKPIKKIENNVQNYEMYDDEFGDFLCVEEVSNNKSEIEVDWKNVQIQCINKCLEFLQQGFSTFSCIQNEKILMEIINHDKGVKYLKQLNLISQVCKRILQNCNCPSLEDNFTNILSKLETYFNYFIDESINISEVLNLTKEIIPCYLCKCDCSTDSIEYMLNYYHSSCINFLVNFVQTSQLSVSTSIK</sequence>
<proteinExistence type="predicted"/>
<evidence type="ECO:0000259" key="1">
    <source>
        <dbReference type="PROSITE" id="PS50031"/>
    </source>
</evidence>
<name>A0A8B8GJ43_9HEMI</name>
<dbReference type="PANTHER" id="PTHR15463:SF2">
    <property type="entry name" value="SYNERGIN GAMMA"/>
    <property type="match status" value="1"/>
</dbReference>
<dbReference type="AlphaFoldDB" id="A0A8B8GJ43"/>
<reference evidence="3 4" key="1">
    <citation type="submission" date="2025-04" db="UniProtKB">
        <authorList>
            <consortium name="RefSeq"/>
        </authorList>
    </citation>
    <scope>IDENTIFICATION</scope>
    <source>
        <tissue evidence="3 4">Whole body</tissue>
    </source>
</reference>
<dbReference type="RefSeq" id="XP_025423254.1">
    <property type="nucleotide sequence ID" value="XM_025567469.1"/>
</dbReference>
<dbReference type="InterPro" id="IPR000261">
    <property type="entry name" value="EH_dom"/>
</dbReference>
<dbReference type="SMART" id="SM00027">
    <property type="entry name" value="EH"/>
    <property type="match status" value="1"/>
</dbReference>
<organism evidence="2 3">
    <name type="scientific">Sipha flava</name>
    <name type="common">yellow sugarcane aphid</name>
    <dbReference type="NCBI Taxonomy" id="143950"/>
    <lineage>
        <taxon>Eukaryota</taxon>
        <taxon>Metazoa</taxon>
        <taxon>Ecdysozoa</taxon>
        <taxon>Arthropoda</taxon>
        <taxon>Hexapoda</taxon>
        <taxon>Insecta</taxon>
        <taxon>Pterygota</taxon>
        <taxon>Neoptera</taxon>
        <taxon>Paraneoptera</taxon>
        <taxon>Hemiptera</taxon>
        <taxon>Sternorrhyncha</taxon>
        <taxon>Aphidomorpha</taxon>
        <taxon>Aphidoidea</taxon>
        <taxon>Aphididae</taxon>
        <taxon>Sipha</taxon>
    </lineage>
</organism>
<dbReference type="InterPro" id="IPR011992">
    <property type="entry name" value="EF-hand-dom_pair"/>
</dbReference>
<keyword evidence="2" id="KW-1185">Reference proteome</keyword>
<dbReference type="RefSeq" id="XP_025423261.1">
    <property type="nucleotide sequence ID" value="XM_025567476.1"/>
</dbReference>
<evidence type="ECO:0000313" key="4">
    <source>
        <dbReference type="RefSeq" id="XP_025423261.1"/>
    </source>
</evidence>
<dbReference type="Proteomes" id="UP000694846">
    <property type="component" value="Unplaced"/>
</dbReference>
<accession>A0A8B8GJ43</accession>
<dbReference type="SUPFAM" id="SSF47473">
    <property type="entry name" value="EF-hand"/>
    <property type="match status" value="1"/>
</dbReference>
<dbReference type="PROSITE" id="PS50031">
    <property type="entry name" value="EH"/>
    <property type="match status" value="1"/>
</dbReference>
<dbReference type="GeneID" id="112692714"/>
<evidence type="ECO:0000313" key="3">
    <source>
        <dbReference type="RefSeq" id="XP_025423254.1"/>
    </source>
</evidence>
<dbReference type="OrthoDB" id="524326at2759"/>
<evidence type="ECO:0000313" key="2">
    <source>
        <dbReference type="Proteomes" id="UP000694846"/>
    </source>
</evidence>
<feature type="domain" description="EH" evidence="1">
    <location>
        <begin position="64"/>
        <end position="132"/>
    </location>
</feature>
<dbReference type="GO" id="GO:0030130">
    <property type="term" value="C:clathrin coat of trans-Golgi network vesicle"/>
    <property type="evidence" value="ECO:0007669"/>
    <property type="project" value="TreeGrafter"/>
</dbReference>
<gene>
    <name evidence="3 4" type="primary">LOC112692714</name>
</gene>